<comment type="caution">
    <text evidence="2">The sequence shown here is derived from an EMBL/GenBank/DDBJ whole genome shotgun (WGS) entry which is preliminary data.</text>
</comment>
<reference evidence="3" key="1">
    <citation type="journal article" date="2016" name="Genome Announc.">
        <title>Genome sequence of Ustilaginoidea virens IPU010, a rice pathogenic fungus causing false smut.</title>
        <authorList>
            <person name="Kumagai T."/>
            <person name="Ishii T."/>
            <person name="Terai G."/>
            <person name="Umemura M."/>
            <person name="Machida M."/>
            <person name="Asai K."/>
        </authorList>
    </citation>
    <scope>NUCLEOTIDE SEQUENCE [LARGE SCALE GENOMIC DNA]</scope>
    <source>
        <strain evidence="3">IPU010</strain>
    </source>
</reference>
<evidence type="ECO:0000256" key="1">
    <source>
        <dbReference type="SAM" id="Coils"/>
    </source>
</evidence>
<dbReference type="AlphaFoldDB" id="A0A1B5KT18"/>
<name>A0A1B5KT18_USTVR</name>
<organism evidence="2 3">
    <name type="scientific">Ustilaginoidea virens</name>
    <name type="common">Rice false smut fungus</name>
    <name type="synonym">Villosiclava virens</name>
    <dbReference type="NCBI Taxonomy" id="1159556"/>
    <lineage>
        <taxon>Eukaryota</taxon>
        <taxon>Fungi</taxon>
        <taxon>Dikarya</taxon>
        <taxon>Ascomycota</taxon>
        <taxon>Pezizomycotina</taxon>
        <taxon>Sordariomycetes</taxon>
        <taxon>Hypocreomycetidae</taxon>
        <taxon>Hypocreales</taxon>
        <taxon>Clavicipitaceae</taxon>
        <taxon>Ustilaginoidea</taxon>
    </lineage>
</organism>
<dbReference type="EMBL" id="BBTG02000018">
    <property type="protein sequence ID" value="GAO14051.1"/>
    <property type="molecule type" value="Genomic_DNA"/>
</dbReference>
<proteinExistence type="predicted"/>
<gene>
    <name evidence="2" type="ORF">UVI_02036000</name>
</gene>
<accession>A0A1B5KT18</accession>
<dbReference type="Proteomes" id="UP000054053">
    <property type="component" value="Unassembled WGS sequence"/>
</dbReference>
<evidence type="ECO:0000313" key="2">
    <source>
        <dbReference type="EMBL" id="GAO14051.1"/>
    </source>
</evidence>
<feature type="coiled-coil region" evidence="1">
    <location>
        <begin position="14"/>
        <end position="48"/>
    </location>
</feature>
<sequence>MDDFIAPKVIDHTTRLLQDRLEAAKSRISGLERDLRGVKAEIAAFKTRVGNEPGAVERPLVVFQQKSRQ</sequence>
<evidence type="ECO:0000313" key="3">
    <source>
        <dbReference type="Proteomes" id="UP000054053"/>
    </source>
</evidence>
<keyword evidence="1" id="KW-0175">Coiled coil</keyword>
<protein>
    <submittedName>
        <fullName evidence="2">Uncharacterized protein</fullName>
    </submittedName>
</protein>